<feature type="non-terminal residue" evidence="2">
    <location>
        <position position="1"/>
    </location>
</feature>
<name>A0A4Y2UR69_ARAVE</name>
<accession>A0A4Y2UR69</accession>
<keyword evidence="3" id="KW-1185">Reference proteome</keyword>
<comment type="caution">
    <text evidence="2">The sequence shown here is derived from an EMBL/GenBank/DDBJ whole genome shotgun (WGS) entry which is preliminary data.</text>
</comment>
<proteinExistence type="predicted"/>
<dbReference type="EMBL" id="BGPR01038788">
    <property type="protein sequence ID" value="GBO14671.1"/>
    <property type="molecule type" value="Genomic_DNA"/>
</dbReference>
<sequence>PETPSMHGLLRAVPRHRRRTALRARSSCVEQVKIGARSGLYSGLPNRFHPKPSKSARDRMISRR</sequence>
<gene>
    <name evidence="2" type="ORF">AVEN_80075_1</name>
</gene>
<dbReference type="AlphaFoldDB" id="A0A4Y2UR69"/>
<evidence type="ECO:0000256" key="1">
    <source>
        <dbReference type="SAM" id="MobiDB-lite"/>
    </source>
</evidence>
<organism evidence="2 3">
    <name type="scientific">Araneus ventricosus</name>
    <name type="common">Orbweaver spider</name>
    <name type="synonym">Epeira ventricosa</name>
    <dbReference type="NCBI Taxonomy" id="182803"/>
    <lineage>
        <taxon>Eukaryota</taxon>
        <taxon>Metazoa</taxon>
        <taxon>Ecdysozoa</taxon>
        <taxon>Arthropoda</taxon>
        <taxon>Chelicerata</taxon>
        <taxon>Arachnida</taxon>
        <taxon>Araneae</taxon>
        <taxon>Araneomorphae</taxon>
        <taxon>Entelegynae</taxon>
        <taxon>Araneoidea</taxon>
        <taxon>Araneidae</taxon>
        <taxon>Araneus</taxon>
    </lineage>
</organism>
<reference evidence="2 3" key="1">
    <citation type="journal article" date="2019" name="Sci. Rep.">
        <title>Orb-weaving spider Araneus ventricosus genome elucidates the spidroin gene catalogue.</title>
        <authorList>
            <person name="Kono N."/>
            <person name="Nakamura H."/>
            <person name="Ohtoshi R."/>
            <person name="Moran D.A.P."/>
            <person name="Shinohara A."/>
            <person name="Yoshida Y."/>
            <person name="Fujiwara M."/>
            <person name="Mori M."/>
            <person name="Tomita M."/>
            <person name="Arakawa K."/>
        </authorList>
    </citation>
    <scope>NUCLEOTIDE SEQUENCE [LARGE SCALE GENOMIC DNA]</scope>
</reference>
<evidence type="ECO:0000313" key="2">
    <source>
        <dbReference type="EMBL" id="GBO14671.1"/>
    </source>
</evidence>
<protein>
    <submittedName>
        <fullName evidence="2">Uncharacterized protein</fullName>
    </submittedName>
</protein>
<dbReference type="Proteomes" id="UP000499080">
    <property type="component" value="Unassembled WGS sequence"/>
</dbReference>
<evidence type="ECO:0000313" key="3">
    <source>
        <dbReference type="Proteomes" id="UP000499080"/>
    </source>
</evidence>
<feature type="region of interest" description="Disordered" evidence="1">
    <location>
        <begin position="43"/>
        <end position="64"/>
    </location>
</feature>
<feature type="compositionally biased region" description="Basic and acidic residues" evidence="1">
    <location>
        <begin position="55"/>
        <end position="64"/>
    </location>
</feature>